<dbReference type="AlphaFoldDB" id="A0A937X232"/>
<dbReference type="EMBL" id="VGJX01000241">
    <property type="protein sequence ID" value="MBM3274524.1"/>
    <property type="molecule type" value="Genomic_DNA"/>
</dbReference>
<gene>
    <name evidence="1" type="ORF">FJZ00_05195</name>
</gene>
<sequence>MTTDRQRSAPPRPLVVRSRDLPTVAGIGVTAATKLEKEGKFPVRVKIHDANGGVGWLYDELEAWIKSRPRGICGRETAKERGGAK</sequence>
<protein>
    <submittedName>
        <fullName evidence="1">AlpA family phage regulatory protein</fullName>
    </submittedName>
</protein>
<proteinExistence type="predicted"/>
<dbReference type="Proteomes" id="UP000703893">
    <property type="component" value="Unassembled WGS sequence"/>
</dbReference>
<name>A0A937X232_9BACT</name>
<evidence type="ECO:0000313" key="2">
    <source>
        <dbReference type="Proteomes" id="UP000703893"/>
    </source>
</evidence>
<accession>A0A937X232</accession>
<evidence type="ECO:0000313" key="1">
    <source>
        <dbReference type="EMBL" id="MBM3274524.1"/>
    </source>
</evidence>
<organism evidence="1 2">
    <name type="scientific">Candidatus Tanganyikabacteria bacterium</name>
    <dbReference type="NCBI Taxonomy" id="2961651"/>
    <lineage>
        <taxon>Bacteria</taxon>
        <taxon>Bacillati</taxon>
        <taxon>Candidatus Sericytochromatia</taxon>
        <taxon>Candidatus Tanganyikabacteria</taxon>
    </lineage>
</organism>
<comment type="caution">
    <text evidence="1">The sequence shown here is derived from an EMBL/GenBank/DDBJ whole genome shotgun (WGS) entry which is preliminary data.</text>
</comment>
<reference evidence="1 2" key="1">
    <citation type="submission" date="2019-03" db="EMBL/GenBank/DDBJ databases">
        <title>Lake Tanganyika Metagenome-Assembled Genomes (MAGs).</title>
        <authorList>
            <person name="Tran P."/>
        </authorList>
    </citation>
    <scope>NUCLEOTIDE SEQUENCE [LARGE SCALE GENOMIC DNA]</scope>
    <source>
        <strain evidence="1">K_DeepCast_65m_m2_236</strain>
    </source>
</reference>